<dbReference type="InterPro" id="IPR036277">
    <property type="entry name" value="SMC_hinge_sf"/>
</dbReference>
<evidence type="ECO:0000256" key="3">
    <source>
        <dbReference type="SAM" id="Coils"/>
    </source>
</evidence>
<feature type="coiled-coil region" evidence="3">
    <location>
        <begin position="752"/>
        <end position="875"/>
    </location>
</feature>
<dbReference type="Proteomes" id="UP000886520">
    <property type="component" value="Chromosome 5"/>
</dbReference>
<dbReference type="OrthoDB" id="2021164at2759"/>
<feature type="coiled-coil region" evidence="3">
    <location>
        <begin position="322"/>
        <end position="408"/>
    </location>
</feature>
<name>A0A9D4ZNY1_ADICA</name>
<evidence type="ECO:0000256" key="2">
    <source>
        <dbReference type="ARBA" id="ARBA00023054"/>
    </source>
</evidence>
<accession>A0A9D4ZNY1</accession>
<dbReference type="GO" id="GO:0051276">
    <property type="term" value="P:chromosome organization"/>
    <property type="evidence" value="ECO:0007669"/>
    <property type="project" value="InterPro"/>
</dbReference>
<sequence length="1142" mass="128350">MSSRSARIKSLSIRAFKSFGADVQRFNFDKGFNLVVGANGSGKSNILDAICFALCSKPSALRVGSISELQSTDTKESCEVSLELETLGPSGEEADLINMSVRILPNDVRQYKINGKLKSVKEIKDMLKEHRLLLDETSAVVHQSSVTELADRNSPFKLSSIISSASGAGRWNEEVETATKELKSTRAGLDEIQENISLLESSIMEDNARLKKLLRAEQLVNGISYATKQIVKFQAQKLQKVRAVISEKEEEVKSKEVGIEEWLLFVKDKRSVLNEHKRISRGAARDLNIEKNKILDIIAMREEEIAASESQLKEGLLLKDQLESAKLVAENLKMEMSVLKNRLEEKQSMVERLEVKSTNLGRADTSNGSFQRYKDELSNNLKVTKLKLKNLNIEETNLQTSLQGAEKALSYWETHWQSRKEEQTKLAQFKETCDLHAIGMTQEMRKQCLGLKRSIEDLQTQSQILCSELGSLSLEEAALPAWPLHSCFTFKSGIEDMSKYMKALNVIAGFMKRVCVTETTNAAANLLQMRENSGNTSTFCRIWPLDRLKCSDDIRHQRNIQSLYPKGSVVLPMELLQFDQRFKKVITRAFGTYVISLSDDVGCDLAVRNKVWNVTLDGRVNRTGSVSGGWRSNENNSYLHLKLQKEKTDQELASLVTKQSKCEKDIKELEKVALEYGACKSRTETVLKDILLAEDQIKSLKKEVTSYQTQLQHHRKLIAFAQRDAETTEKTLASCVDDLDSKVGLEYFKDALNNAKAEKGSLVEALERLQAEVEEAQAGVSVLAHKVSNLKTEDLRQSVESKAVELQGLKANLSQIEAAMEQVAHEESLRTEMMVRDQEAIDNAEKCIEEMKSEVLKLQKEVAQMKREEEKIGNDLQELPTLRDDEAAEVHDIKDVHSYAIAKHNLNKMAAELNQLRSEQQGMSLAEQVAIKERADKLQVFKERRGSIIDSIDILLEGIEKSKKRVQEANEVVFQKVCQAFSETCEFLLPNKLVKLIKVGTHVEDGVKFTFANQSSGAKTASNKWKTSLGELSGGQRTLLSLAFLLTVAISGQSPLYLLDEVDAALDEENQNRVAKLIKNIVSKGSQVASLYSNCKVEEALPLMRVEYVLSSCSRKKQNQRQCSVENAPSICKIEREKSFYF</sequence>
<keyword evidence="1" id="KW-0934">Plastid</keyword>
<evidence type="ECO:0000256" key="1">
    <source>
        <dbReference type="ARBA" id="ARBA00022528"/>
    </source>
</evidence>
<keyword evidence="2 3" id="KW-0175">Coiled coil</keyword>
<feature type="coiled-coil region" evidence="3">
    <location>
        <begin position="690"/>
        <end position="717"/>
    </location>
</feature>
<dbReference type="SUPFAM" id="SSF52540">
    <property type="entry name" value="P-loop containing nucleoside triphosphate hydrolases"/>
    <property type="match status" value="1"/>
</dbReference>
<dbReference type="AlphaFoldDB" id="A0A9D4ZNY1"/>
<dbReference type="GO" id="GO:0005694">
    <property type="term" value="C:chromosome"/>
    <property type="evidence" value="ECO:0007669"/>
    <property type="project" value="InterPro"/>
</dbReference>
<dbReference type="Pfam" id="PF02463">
    <property type="entry name" value="SMC_N"/>
    <property type="match status" value="1"/>
</dbReference>
<dbReference type="InterPro" id="IPR027417">
    <property type="entry name" value="P-loop_NTPase"/>
</dbReference>
<feature type="domain" description="RecF/RecN/SMC N-terminal" evidence="4">
    <location>
        <begin position="8"/>
        <end position="1088"/>
    </location>
</feature>
<feature type="coiled-coil region" evidence="3">
    <location>
        <begin position="175"/>
        <end position="251"/>
    </location>
</feature>
<dbReference type="PANTHER" id="PTHR43977">
    <property type="entry name" value="STRUCTURAL MAINTENANCE OF CHROMOSOMES PROTEIN 3"/>
    <property type="match status" value="1"/>
</dbReference>
<keyword evidence="1" id="KW-0150">Chloroplast</keyword>
<evidence type="ECO:0000313" key="5">
    <source>
        <dbReference type="EMBL" id="KAI5079735.1"/>
    </source>
</evidence>
<dbReference type="SUPFAM" id="SSF75553">
    <property type="entry name" value="Smc hinge domain"/>
    <property type="match status" value="1"/>
</dbReference>
<dbReference type="GO" id="GO:0005524">
    <property type="term" value="F:ATP binding"/>
    <property type="evidence" value="ECO:0007669"/>
    <property type="project" value="InterPro"/>
</dbReference>
<dbReference type="Gene3D" id="3.40.50.300">
    <property type="entry name" value="P-loop containing nucleotide triphosphate hydrolases"/>
    <property type="match status" value="2"/>
</dbReference>
<dbReference type="EMBL" id="JABFUD020000005">
    <property type="protein sequence ID" value="KAI5079735.1"/>
    <property type="molecule type" value="Genomic_DNA"/>
</dbReference>
<comment type="caution">
    <text evidence="5">The sequence shown here is derived from an EMBL/GenBank/DDBJ whole genome shotgun (WGS) entry which is preliminary data.</text>
</comment>
<proteinExistence type="predicted"/>
<keyword evidence="6" id="KW-1185">Reference proteome</keyword>
<gene>
    <name evidence="5" type="ORF">GOP47_0005214</name>
</gene>
<organism evidence="5 6">
    <name type="scientific">Adiantum capillus-veneris</name>
    <name type="common">Maidenhair fern</name>
    <dbReference type="NCBI Taxonomy" id="13818"/>
    <lineage>
        <taxon>Eukaryota</taxon>
        <taxon>Viridiplantae</taxon>
        <taxon>Streptophyta</taxon>
        <taxon>Embryophyta</taxon>
        <taxon>Tracheophyta</taxon>
        <taxon>Polypodiopsida</taxon>
        <taxon>Polypodiidae</taxon>
        <taxon>Polypodiales</taxon>
        <taxon>Pteridineae</taxon>
        <taxon>Pteridaceae</taxon>
        <taxon>Vittarioideae</taxon>
        <taxon>Adiantum</taxon>
    </lineage>
</organism>
<evidence type="ECO:0000259" key="4">
    <source>
        <dbReference type="Pfam" id="PF02463"/>
    </source>
</evidence>
<evidence type="ECO:0000313" key="6">
    <source>
        <dbReference type="Proteomes" id="UP000886520"/>
    </source>
</evidence>
<protein>
    <recommendedName>
        <fullName evidence="4">RecF/RecN/SMC N-terminal domain-containing protein</fullName>
    </recommendedName>
</protein>
<dbReference type="InterPro" id="IPR003395">
    <property type="entry name" value="RecF/RecN/SMC_N"/>
</dbReference>
<reference evidence="5 6" key="1">
    <citation type="submission" date="2021-01" db="EMBL/GenBank/DDBJ databases">
        <title>Adiantum capillus-veneris genome.</title>
        <authorList>
            <person name="Fang Y."/>
            <person name="Liao Q."/>
        </authorList>
    </citation>
    <scope>NUCLEOTIDE SEQUENCE [LARGE SCALE GENOMIC DNA]</scope>
    <source>
        <strain evidence="5">H3</strain>
        <tissue evidence="5">Leaf</tissue>
    </source>
</reference>